<dbReference type="Pfam" id="PF26065">
    <property type="entry name" value="MCM8_N"/>
    <property type="match status" value="1"/>
</dbReference>
<accession>A0AAV2HU11</accession>
<dbReference type="EMBL" id="CAXITT010000267">
    <property type="protein sequence ID" value="CAL1537557.1"/>
    <property type="molecule type" value="Genomic_DNA"/>
</dbReference>
<sequence length="167" mass="19317">MDNVPPGPYLPQKVQTKLQITSPYAGWNLYFPDQMYSDHSPIVEKVQVFEKYFVSWNKLFDWDDIEQKGFFVLDYKELYADQIIKDGYVHMETELRDSPDKVLACMGLAMHQIVSHKHQQEASAVLEELGGPQHDTTNYCSPYIFPRVLNFGSPLALKNFKANCYGQ</sequence>
<reference evidence="2 3" key="1">
    <citation type="submission" date="2024-04" db="EMBL/GenBank/DDBJ databases">
        <authorList>
            <consortium name="Genoscope - CEA"/>
            <person name="William W."/>
        </authorList>
    </citation>
    <scope>NUCLEOTIDE SEQUENCE [LARGE SCALE GENOMIC DNA]</scope>
</reference>
<evidence type="ECO:0000259" key="1">
    <source>
        <dbReference type="Pfam" id="PF26065"/>
    </source>
</evidence>
<dbReference type="InterPro" id="IPR058767">
    <property type="entry name" value="MCM8_N"/>
</dbReference>
<gene>
    <name evidence="2" type="ORF">GSLYS_00011460001</name>
</gene>
<dbReference type="AlphaFoldDB" id="A0AAV2HU11"/>
<evidence type="ECO:0000313" key="2">
    <source>
        <dbReference type="EMBL" id="CAL1537557.1"/>
    </source>
</evidence>
<organism evidence="2 3">
    <name type="scientific">Lymnaea stagnalis</name>
    <name type="common">Great pond snail</name>
    <name type="synonym">Helix stagnalis</name>
    <dbReference type="NCBI Taxonomy" id="6523"/>
    <lineage>
        <taxon>Eukaryota</taxon>
        <taxon>Metazoa</taxon>
        <taxon>Spiralia</taxon>
        <taxon>Lophotrochozoa</taxon>
        <taxon>Mollusca</taxon>
        <taxon>Gastropoda</taxon>
        <taxon>Heterobranchia</taxon>
        <taxon>Euthyneura</taxon>
        <taxon>Panpulmonata</taxon>
        <taxon>Hygrophila</taxon>
        <taxon>Lymnaeoidea</taxon>
        <taxon>Lymnaeidae</taxon>
        <taxon>Lymnaea</taxon>
    </lineage>
</organism>
<dbReference type="Proteomes" id="UP001497497">
    <property type="component" value="Unassembled WGS sequence"/>
</dbReference>
<protein>
    <recommendedName>
        <fullName evidence="1">MCM8 N-terminal domain-containing protein</fullName>
    </recommendedName>
</protein>
<evidence type="ECO:0000313" key="3">
    <source>
        <dbReference type="Proteomes" id="UP001497497"/>
    </source>
</evidence>
<keyword evidence="3" id="KW-1185">Reference proteome</keyword>
<comment type="caution">
    <text evidence="2">The sequence shown here is derived from an EMBL/GenBank/DDBJ whole genome shotgun (WGS) entry which is preliminary data.</text>
</comment>
<proteinExistence type="predicted"/>
<name>A0AAV2HU11_LYMST</name>
<feature type="domain" description="MCM8 N-terminal" evidence="1">
    <location>
        <begin position="43"/>
        <end position="151"/>
    </location>
</feature>